<comment type="caution">
    <text evidence="1">The sequence shown here is derived from an EMBL/GenBank/DDBJ whole genome shotgun (WGS) entry which is preliminary data.</text>
</comment>
<reference evidence="1" key="1">
    <citation type="submission" date="2021-11" db="EMBL/GenBank/DDBJ databases">
        <authorList>
            <person name="Rodrigo-Torres L."/>
            <person name="Arahal R. D."/>
            <person name="Lucena T."/>
        </authorList>
    </citation>
    <scope>NUCLEOTIDE SEQUENCE</scope>
    <source>
        <strain evidence="1">CECT 7928</strain>
    </source>
</reference>
<evidence type="ECO:0000313" key="2">
    <source>
        <dbReference type="Proteomes" id="UP000838748"/>
    </source>
</evidence>
<dbReference type="Proteomes" id="UP000838748">
    <property type="component" value="Unassembled WGS sequence"/>
</dbReference>
<accession>A0ABM9A494</accession>
<keyword evidence="2" id="KW-1185">Reference proteome</keyword>
<dbReference type="RefSeq" id="WP_237361596.1">
    <property type="nucleotide sequence ID" value="NZ_CAKLDM010000002.1"/>
</dbReference>
<gene>
    <name evidence="1" type="ORF">VMF7928_02295</name>
</gene>
<evidence type="ECO:0000313" key="1">
    <source>
        <dbReference type="EMBL" id="CAH0539620.1"/>
    </source>
</evidence>
<name>A0ABM9A494_9VIBR</name>
<dbReference type="EMBL" id="CAKLDM010000002">
    <property type="protein sequence ID" value="CAH0539620.1"/>
    <property type="molecule type" value="Genomic_DNA"/>
</dbReference>
<proteinExistence type="predicted"/>
<organism evidence="1 2">
    <name type="scientific">Vibrio marisflavi CECT 7928</name>
    <dbReference type="NCBI Taxonomy" id="634439"/>
    <lineage>
        <taxon>Bacteria</taxon>
        <taxon>Pseudomonadati</taxon>
        <taxon>Pseudomonadota</taxon>
        <taxon>Gammaproteobacteria</taxon>
        <taxon>Vibrionales</taxon>
        <taxon>Vibrionaceae</taxon>
        <taxon>Vibrio</taxon>
    </lineage>
</organism>
<sequence>MKLQDSYLPILSAQIQCINEQLDGVKNERLSLIPTAVDYRIEKIAREIERPQPAAILFQGQGDACHVFLNGYQSFFFTE</sequence>
<protein>
    <submittedName>
        <fullName evidence="1">Uncharacterized protein</fullName>
    </submittedName>
</protein>